<dbReference type="SUPFAM" id="SSF75005">
    <property type="entry name" value="Arabinanase/levansucrase/invertase"/>
    <property type="match status" value="1"/>
</dbReference>
<dbReference type="EMBL" id="BAAANY010000032">
    <property type="protein sequence ID" value="GAA1708191.1"/>
    <property type="molecule type" value="Genomic_DNA"/>
</dbReference>
<protein>
    <recommendedName>
        <fullName evidence="3">Glycosyl hydrolase family 32 N-terminal domain-containing protein</fullName>
    </recommendedName>
</protein>
<accession>A0ABP4UM88</accession>
<dbReference type="Gene3D" id="2.115.10.20">
    <property type="entry name" value="Glycosyl hydrolase domain, family 43"/>
    <property type="match status" value="1"/>
</dbReference>
<keyword evidence="2" id="KW-1185">Reference proteome</keyword>
<dbReference type="RefSeq" id="WP_344314211.1">
    <property type="nucleotide sequence ID" value="NZ_BAAANY010000032.1"/>
</dbReference>
<reference evidence="2" key="1">
    <citation type="journal article" date="2019" name="Int. J. Syst. Evol. Microbiol.">
        <title>The Global Catalogue of Microorganisms (GCM) 10K type strain sequencing project: providing services to taxonomists for standard genome sequencing and annotation.</title>
        <authorList>
            <consortium name="The Broad Institute Genomics Platform"/>
            <consortium name="The Broad Institute Genome Sequencing Center for Infectious Disease"/>
            <person name="Wu L."/>
            <person name="Ma J."/>
        </authorList>
    </citation>
    <scope>NUCLEOTIDE SEQUENCE [LARGE SCALE GENOMIC DNA]</scope>
    <source>
        <strain evidence="2">JCM 14718</strain>
    </source>
</reference>
<organism evidence="1 2">
    <name type="scientific">Fodinicola feengrottensis</name>
    <dbReference type="NCBI Taxonomy" id="435914"/>
    <lineage>
        <taxon>Bacteria</taxon>
        <taxon>Bacillati</taxon>
        <taxon>Actinomycetota</taxon>
        <taxon>Actinomycetes</taxon>
        <taxon>Mycobacteriales</taxon>
        <taxon>Fodinicola</taxon>
    </lineage>
</organism>
<evidence type="ECO:0000313" key="1">
    <source>
        <dbReference type="EMBL" id="GAA1708191.1"/>
    </source>
</evidence>
<dbReference type="Proteomes" id="UP001500618">
    <property type="component" value="Unassembled WGS sequence"/>
</dbReference>
<proteinExistence type="predicted"/>
<evidence type="ECO:0008006" key="3">
    <source>
        <dbReference type="Google" id="ProtNLM"/>
    </source>
</evidence>
<dbReference type="InterPro" id="IPR023296">
    <property type="entry name" value="Glyco_hydro_beta-prop_sf"/>
</dbReference>
<evidence type="ECO:0000313" key="2">
    <source>
        <dbReference type="Proteomes" id="UP001500618"/>
    </source>
</evidence>
<sequence length="296" mass="32663">MTHTTPELRVTGKKVLFEGVADVTVTHRRGREWMALGSMTPGDKAIGLQSAHIQRNSGEWSIDSTPLAKFPPAHAWDATGYHCASYVRGRVDGEWRGRIYYASSSSWTDITGPYQIGFLEFDGTGWRRHSEPVFQASLPWERGTVLEPNLVYEGGLWRMWYCTGLSTSEPPTIGYAESADGITDWRGRKVVSTGNFDAAVTAIDGGYAMVTARHNLTGPPSDGGLYLSYSEDLASWSPARQILSALDGTPWHRGGVWKPSVRYESGLFTVFFNASEPRSDSYVGKLSVGQLDFYSS</sequence>
<gene>
    <name evidence="1" type="ORF">GCM10009765_67180</name>
</gene>
<name>A0ABP4UM88_9ACTN</name>
<comment type="caution">
    <text evidence="1">The sequence shown here is derived from an EMBL/GenBank/DDBJ whole genome shotgun (WGS) entry which is preliminary data.</text>
</comment>